<dbReference type="GO" id="GO:0009279">
    <property type="term" value="C:cell outer membrane"/>
    <property type="evidence" value="ECO:0007669"/>
    <property type="project" value="UniProtKB-SubCell"/>
</dbReference>
<evidence type="ECO:0000259" key="5">
    <source>
        <dbReference type="Pfam" id="PF07715"/>
    </source>
</evidence>
<feature type="signal peptide" evidence="4">
    <location>
        <begin position="1"/>
        <end position="23"/>
    </location>
</feature>
<keyword evidence="7" id="KW-1185">Reference proteome</keyword>
<gene>
    <name evidence="6" type="ORF">GRI68_02000</name>
</gene>
<proteinExistence type="predicted"/>
<dbReference type="InterPro" id="IPR037066">
    <property type="entry name" value="Plug_dom_sf"/>
</dbReference>
<dbReference type="Gene3D" id="2.170.130.10">
    <property type="entry name" value="TonB-dependent receptor, plug domain"/>
    <property type="match status" value="1"/>
</dbReference>
<evidence type="ECO:0000256" key="2">
    <source>
        <dbReference type="ARBA" id="ARBA00023136"/>
    </source>
</evidence>
<keyword evidence="6" id="KW-0675">Receptor</keyword>
<accession>A0A6I4TYR0</accession>
<protein>
    <submittedName>
        <fullName evidence="6">TonB-dependent receptor plug domain-containing protein</fullName>
    </submittedName>
</protein>
<dbReference type="OrthoDB" id="9796221at2"/>
<comment type="caution">
    <text evidence="6">The sequence shown here is derived from an EMBL/GenBank/DDBJ whole genome shotgun (WGS) entry which is preliminary data.</text>
</comment>
<evidence type="ECO:0000256" key="1">
    <source>
        <dbReference type="ARBA" id="ARBA00004442"/>
    </source>
</evidence>
<comment type="subcellular location">
    <subcellularLocation>
        <location evidence="1">Cell outer membrane</location>
    </subcellularLocation>
</comment>
<dbReference type="InterPro" id="IPR036942">
    <property type="entry name" value="Beta-barrel_TonB_sf"/>
</dbReference>
<dbReference type="SUPFAM" id="SSF56935">
    <property type="entry name" value="Porins"/>
    <property type="match status" value="1"/>
</dbReference>
<evidence type="ECO:0000256" key="4">
    <source>
        <dbReference type="SAM" id="SignalP"/>
    </source>
</evidence>
<evidence type="ECO:0000313" key="6">
    <source>
        <dbReference type="EMBL" id="MXP08949.1"/>
    </source>
</evidence>
<feature type="chain" id="PRO_5026024306" evidence="4">
    <location>
        <begin position="24"/>
        <end position="842"/>
    </location>
</feature>
<dbReference type="RefSeq" id="WP_160615459.1">
    <property type="nucleotide sequence ID" value="NZ_WTYR01000001.1"/>
</dbReference>
<dbReference type="EMBL" id="WTYR01000001">
    <property type="protein sequence ID" value="MXP08949.1"/>
    <property type="molecule type" value="Genomic_DNA"/>
</dbReference>
<dbReference type="InterPro" id="IPR012910">
    <property type="entry name" value="Plug_dom"/>
</dbReference>
<reference evidence="6 7" key="1">
    <citation type="submission" date="2019-12" db="EMBL/GenBank/DDBJ databases">
        <title>Genomic-based taxomic classification of the family Erythrobacteraceae.</title>
        <authorList>
            <person name="Xu L."/>
        </authorList>
    </citation>
    <scope>NUCLEOTIDE SEQUENCE [LARGE SCALE GENOMIC DNA]</scope>
    <source>
        <strain evidence="6 7">LMG 29519</strain>
    </source>
</reference>
<evidence type="ECO:0000313" key="7">
    <source>
        <dbReference type="Proteomes" id="UP000429229"/>
    </source>
</evidence>
<dbReference type="Pfam" id="PF07715">
    <property type="entry name" value="Plug"/>
    <property type="match status" value="1"/>
</dbReference>
<sequence length="842" mass="92291">MKCSATSLGAIALVLASSTPALAQAAQDAEEAEALPEAVAEGERVDDAYEIGTGNDSGVSTITRKEIEARTPGSGDVNQLLKILPSVQFDRNEGIADREAIQDLRPADISISGGRIYDNLVTIDGVDANSRLDISNDNPFNFNEVAGASAQTLWLDSELIGAITLRDSSVSAEYGRFTGGALDIQTREARRTFGASANVNYSSDALVNYIVSDGTRAAYEASGDPLPDAPEFRKWRFGVSLDAPIGDRGGLLVAANRSRADVLYFRSAGYDFEPGFRSSVSDSFLVSGNYDLAPDLVLSGQVSYSPYESEAANQNGIDNLITSKGGGLASNLRLTATGDVRWDIKASFAHNDTSRTAPPANYSIPSFSANGNVCSNTNCTQGGFGDLDQTQDTYGLTAKIGTDVGPGELRGGLDLQRIDVLRERPETAFAFSRALVEDADENPVPPSAIVCSEPDSLTCVTGEYALGQYSEYRAYTADIGIDSVGLWAEYDMSLGDVDLRAGVRYDYESFLGNHNVAPRLAATWNIAPGWEITGGANRYYGRSMLTYAIREQYPDNFIYRRTGTYVGGDYVVDDWNLYRTSVSTGYSDSDLDTPYSDELTAAVTAPLLGGKLRAKGIYRDGRDEFAKSLRRVEDYVLETGATATRRFYVMTNDGRSEYRGVSLEWMRTFGKHTIALNTNLSKTSSNTENYLETSFDVEEEGEFVFYGGEVVDLVALLNENQRLEYASPFFINASWTALWFDDRLTTNVNLRYRDGFEQIEDTGVNETVDGRRYDVYDIVLYPERINVDLNAQIDVLRSSFGTLTADIRASNLLDTIPARNSVQISQPYQYGRSFWFGLKFRY</sequence>
<dbReference type="AlphaFoldDB" id="A0A6I4TYR0"/>
<name>A0A6I4TYR0_9SPHN</name>
<organism evidence="6 7">
    <name type="scientific">Alteriqipengyuania halimionae</name>
    <dbReference type="NCBI Taxonomy" id="1926630"/>
    <lineage>
        <taxon>Bacteria</taxon>
        <taxon>Pseudomonadati</taxon>
        <taxon>Pseudomonadota</taxon>
        <taxon>Alphaproteobacteria</taxon>
        <taxon>Sphingomonadales</taxon>
        <taxon>Erythrobacteraceae</taxon>
        <taxon>Alteriqipengyuania</taxon>
    </lineage>
</organism>
<feature type="domain" description="TonB-dependent receptor plug" evidence="5">
    <location>
        <begin position="58"/>
        <end position="180"/>
    </location>
</feature>
<keyword evidence="3" id="KW-0998">Cell outer membrane</keyword>
<keyword evidence="2" id="KW-0472">Membrane</keyword>
<keyword evidence="4" id="KW-0732">Signal</keyword>
<dbReference type="Proteomes" id="UP000429229">
    <property type="component" value="Unassembled WGS sequence"/>
</dbReference>
<dbReference type="Gene3D" id="2.40.170.20">
    <property type="entry name" value="TonB-dependent receptor, beta-barrel domain"/>
    <property type="match status" value="1"/>
</dbReference>
<evidence type="ECO:0000256" key="3">
    <source>
        <dbReference type="ARBA" id="ARBA00023237"/>
    </source>
</evidence>